<organism evidence="3 4">
    <name type="scientific">Escherichia coli</name>
    <dbReference type="NCBI Taxonomy" id="562"/>
    <lineage>
        <taxon>Bacteria</taxon>
        <taxon>Pseudomonadati</taxon>
        <taxon>Pseudomonadota</taxon>
        <taxon>Gammaproteobacteria</taxon>
        <taxon>Enterobacterales</taxon>
        <taxon>Enterobacteriaceae</taxon>
        <taxon>Escherichia</taxon>
    </lineage>
</organism>
<reference evidence="1" key="2">
    <citation type="submission" date="2022-08" db="EMBL/GenBank/DDBJ databases">
        <title>Genome sequencing of human pathogens.</title>
        <authorList>
            <person name="Cao X."/>
        </authorList>
    </citation>
    <scope>NUCLEOTIDE SEQUENCE</scope>
    <source>
        <strain evidence="1">EC16126</strain>
    </source>
</reference>
<dbReference type="EMBL" id="JAUKXU010000021">
    <property type="protein sequence ID" value="MDO2576424.1"/>
    <property type="molecule type" value="Genomic_DNA"/>
</dbReference>
<sequence>MLNRRTFNVFCDESCHLLNDHNKVMVLGALWCPGTITKKIARDIKGLKLKHNLKPDFEIKWTKVSASKVEFYLEVVDYFFSNPALRFRGVVVPDKEQLDHARFHQDHNTFYYKMFFYVLKNIIESNNTYNIYLDIKDTLGIEKIEKLRGVLHNDRYDYNHESINRIQHIRSHEVQQLQLTDLFIGALGYVHRGMNSNAGKIQVINRIKSHTNRELLKSTLPTESKFNIFVWEAR</sequence>
<reference evidence="3 4" key="1">
    <citation type="submission" date="2018-11" db="EMBL/GenBank/DDBJ databases">
        <title>Enterobacteriaceae from Patient.</title>
        <authorList>
            <person name="Shen C."/>
            <person name="Yang Y."/>
            <person name="Tian G."/>
        </authorList>
    </citation>
    <scope>NUCLEOTIDE SEQUENCE [LARGE SCALE GENOMIC DNA]</scope>
    <source>
        <strain evidence="3 4">GBGD28</strain>
    </source>
</reference>
<dbReference type="EMBL" id="RQTU01000020">
    <property type="protein sequence ID" value="RRD73906.1"/>
    <property type="molecule type" value="Genomic_DNA"/>
</dbReference>
<dbReference type="AlphaFoldDB" id="A0A0K6A313"/>
<dbReference type="InterPro" id="IPR024524">
    <property type="entry name" value="DUF3800"/>
</dbReference>
<accession>A0A0K6A313</accession>
<proteinExistence type="predicted"/>
<reference evidence="2" key="3">
    <citation type="submission" date="2023-07" db="EMBL/GenBank/DDBJ databases">
        <title>High risk of intestinal colonization with ESBL-producing Escherichia coli among soldiers of military contingents in specific geographic regions.</title>
        <authorList>
            <person name="Literacka E."/>
        </authorList>
    </citation>
    <scope>NUCLEOTIDE SEQUENCE</scope>
    <source>
        <strain evidence="2">66</strain>
    </source>
</reference>
<evidence type="ECO:0000313" key="1">
    <source>
        <dbReference type="EMBL" id="MDA4180672.1"/>
    </source>
</evidence>
<dbReference type="Proteomes" id="UP000271008">
    <property type="component" value="Unassembled WGS sequence"/>
</dbReference>
<evidence type="ECO:0000313" key="3">
    <source>
        <dbReference type="EMBL" id="RRD73906.1"/>
    </source>
</evidence>
<evidence type="ECO:0000313" key="4">
    <source>
        <dbReference type="Proteomes" id="UP000271008"/>
    </source>
</evidence>
<evidence type="ECO:0000313" key="2">
    <source>
        <dbReference type="EMBL" id="MDO2576424.1"/>
    </source>
</evidence>
<name>A0A0K6A313_ECOLX</name>
<dbReference type="RefSeq" id="WP_001697750.1">
    <property type="nucleotide sequence ID" value="NZ_BSVD01000005.1"/>
</dbReference>
<comment type="caution">
    <text evidence="3">The sequence shown here is derived from an EMBL/GenBank/DDBJ whole genome shotgun (WGS) entry which is preliminary data.</text>
</comment>
<dbReference type="Proteomes" id="UP001173661">
    <property type="component" value="Unassembled WGS sequence"/>
</dbReference>
<protein>
    <submittedName>
        <fullName evidence="3">DUF3800 domain-containing protein</fullName>
    </submittedName>
</protein>
<dbReference type="Pfam" id="PF12686">
    <property type="entry name" value="DUF3800"/>
    <property type="match status" value="1"/>
</dbReference>
<dbReference type="Proteomes" id="UP001211064">
    <property type="component" value="Unassembled WGS sequence"/>
</dbReference>
<dbReference type="EMBL" id="JANWOR010000710">
    <property type="protein sequence ID" value="MDA4180672.1"/>
    <property type="molecule type" value="Genomic_DNA"/>
</dbReference>
<gene>
    <name evidence="3" type="ORF">EIA08_18060</name>
    <name evidence="1" type="ORF">NY836_25560</name>
    <name evidence="2" type="ORF">Q2V20_20125</name>
</gene>